<dbReference type="NCBIfam" id="TIGR00539">
    <property type="entry name" value="hemN_rel"/>
    <property type="match status" value="1"/>
</dbReference>
<keyword evidence="8 10" id="KW-0411">Iron-sulfur</keyword>
<dbReference type="Gene3D" id="3.20.20.70">
    <property type="entry name" value="Aldolase class I"/>
    <property type="match status" value="1"/>
</dbReference>
<dbReference type="SMART" id="SM00729">
    <property type="entry name" value="Elp3"/>
    <property type="match status" value="1"/>
</dbReference>
<evidence type="ECO:0000256" key="5">
    <source>
        <dbReference type="ARBA" id="ARBA00022691"/>
    </source>
</evidence>
<dbReference type="SFLD" id="SFLDS00029">
    <property type="entry name" value="Radical_SAM"/>
    <property type="match status" value="1"/>
</dbReference>
<sequence>MTPERPPLALYVHVPWCVRKCPYCDFNSHQRDTLPETQYLDALLADLDADRRWLEGELDRPVVSIFIGGGTPSLMSADFYRRLLDGLRQRLPMANDVEITLEANPGTVEAGRFEGFREAGINRLSIGVQSFDPGQLAALGRIHGPEEARRAVALARAAGFDNFNLDLMHALPGQTPAQALADLQAAIELSPAHLSWYELTIEPNTAFYRAPPTQPDEDTMADIEEQGFALLRRHGYERYEVSAFARPDRRCRHNLNYWRFGDYLAIGAGAHGKLTRRDGQRLRYQKTRQPEAYLRTPEQTRRSITAIEDPLFEALMNALRLTNGVPSCTLSQNSGVDQERIAALLAPLRERGLLQPDPNRIVCTTLGLRHLNTVLTLIGESLSAS</sequence>
<dbReference type="GO" id="GO:0005737">
    <property type="term" value="C:cytoplasm"/>
    <property type="evidence" value="ECO:0007669"/>
    <property type="project" value="UniProtKB-SubCell"/>
</dbReference>
<dbReference type="InterPro" id="IPR034505">
    <property type="entry name" value="Coproporphyrinogen-III_oxidase"/>
</dbReference>
<dbReference type="Pfam" id="PF06969">
    <property type="entry name" value="HemN_C"/>
    <property type="match status" value="1"/>
</dbReference>
<keyword evidence="10" id="KW-0004">4Fe-4S</keyword>
<dbReference type="EMBL" id="JAJVKT010000040">
    <property type="protein sequence ID" value="MCE7511129.1"/>
    <property type="molecule type" value="Genomic_DNA"/>
</dbReference>
<comment type="subcellular location">
    <subcellularLocation>
        <location evidence="10">Cytoplasm</location>
    </subcellularLocation>
</comment>
<evidence type="ECO:0000256" key="8">
    <source>
        <dbReference type="ARBA" id="ARBA00023014"/>
    </source>
</evidence>
<evidence type="ECO:0000256" key="4">
    <source>
        <dbReference type="ARBA" id="ARBA00022617"/>
    </source>
</evidence>
<dbReference type="GO" id="GO:0006779">
    <property type="term" value="P:porphyrin-containing compound biosynthetic process"/>
    <property type="evidence" value="ECO:0007669"/>
    <property type="project" value="InterPro"/>
</dbReference>
<gene>
    <name evidence="12" type="primary">hemW</name>
    <name evidence="12" type="ORF">LZG35_21045</name>
</gene>
<dbReference type="CDD" id="cd01335">
    <property type="entry name" value="Radical_SAM"/>
    <property type="match status" value="1"/>
</dbReference>
<dbReference type="PROSITE" id="PS51918">
    <property type="entry name" value="RADICAL_SAM"/>
    <property type="match status" value="1"/>
</dbReference>
<dbReference type="InterPro" id="IPR007197">
    <property type="entry name" value="rSAM"/>
</dbReference>
<proteinExistence type="inferred from homology"/>
<dbReference type="AlphaFoldDB" id="A0A9Q3W9G8"/>
<dbReference type="SFLD" id="SFLDF00288">
    <property type="entry name" value="HemN-like__clustered_with_nucl"/>
    <property type="match status" value="1"/>
</dbReference>
<dbReference type="InterPro" id="IPR010723">
    <property type="entry name" value="HemN_C"/>
</dbReference>
<evidence type="ECO:0000259" key="11">
    <source>
        <dbReference type="PROSITE" id="PS51918"/>
    </source>
</evidence>
<dbReference type="SUPFAM" id="SSF102114">
    <property type="entry name" value="Radical SAM enzymes"/>
    <property type="match status" value="1"/>
</dbReference>
<comment type="caution">
    <text evidence="12">The sequence shown here is derived from an EMBL/GenBank/DDBJ whole genome shotgun (WGS) entry which is preliminary data.</text>
</comment>
<feature type="domain" description="Radical SAM core" evidence="11">
    <location>
        <begin position="2"/>
        <end position="237"/>
    </location>
</feature>
<keyword evidence="7 10" id="KW-0408">Iron</keyword>
<dbReference type="KEGG" id="axe:P40_01095"/>
<evidence type="ECO:0000313" key="13">
    <source>
        <dbReference type="Proteomes" id="UP001107961"/>
    </source>
</evidence>
<dbReference type="PANTHER" id="PTHR13932">
    <property type="entry name" value="COPROPORPHYRINIGEN III OXIDASE"/>
    <property type="match status" value="1"/>
</dbReference>
<comment type="function">
    <text evidence="10">Probably acts as a heme chaperone, transferring heme to an unknown acceptor. Binds one molecule of heme per monomer, possibly covalently. Binds 1 [4Fe-4S] cluster. The cluster is coordinated with 3 cysteines and an exchangeable S-adenosyl-L-methionine.</text>
</comment>
<dbReference type="SFLD" id="SFLDF00562">
    <property type="entry name" value="HemN-like__clustered_with_heat"/>
    <property type="match status" value="1"/>
</dbReference>
<protein>
    <recommendedName>
        <fullName evidence="3 10">Heme chaperone HemW</fullName>
    </recommendedName>
</protein>
<evidence type="ECO:0000256" key="3">
    <source>
        <dbReference type="ARBA" id="ARBA00017228"/>
    </source>
</evidence>
<comment type="cofactor">
    <cofactor evidence="1">
        <name>[4Fe-4S] cluster</name>
        <dbReference type="ChEBI" id="CHEBI:49883"/>
    </cofactor>
</comment>
<dbReference type="Proteomes" id="UP001107961">
    <property type="component" value="Unassembled WGS sequence"/>
</dbReference>
<evidence type="ECO:0000256" key="6">
    <source>
        <dbReference type="ARBA" id="ARBA00022723"/>
    </source>
</evidence>
<dbReference type="InterPro" id="IPR006638">
    <property type="entry name" value="Elp3/MiaA/NifB-like_rSAM"/>
</dbReference>
<dbReference type="GO" id="GO:0004109">
    <property type="term" value="F:coproporphyrinogen oxidase activity"/>
    <property type="evidence" value="ECO:0007669"/>
    <property type="project" value="InterPro"/>
</dbReference>
<reference evidence="12" key="1">
    <citation type="submission" date="2022-01" db="EMBL/GenBank/DDBJ databases">
        <authorList>
            <person name="Karlyshev A.V."/>
            <person name="Jaspars M."/>
        </authorList>
    </citation>
    <scope>NUCLEOTIDE SEQUENCE</scope>
    <source>
        <strain evidence="12">AGSA3-2</strain>
    </source>
</reference>
<keyword evidence="9 10" id="KW-0143">Chaperone</keyword>
<evidence type="ECO:0000256" key="7">
    <source>
        <dbReference type="ARBA" id="ARBA00023004"/>
    </source>
</evidence>
<evidence type="ECO:0000256" key="2">
    <source>
        <dbReference type="ARBA" id="ARBA00006100"/>
    </source>
</evidence>
<dbReference type="SFLD" id="SFLDG01065">
    <property type="entry name" value="anaerobic_coproporphyrinogen-I"/>
    <property type="match status" value="1"/>
</dbReference>
<keyword evidence="13" id="KW-1185">Reference proteome</keyword>
<dbReference type="Pfam" id="PF04055">
    <property type="entry name" value="Radical_SAM"/>
    <property type="match status" value="1"/>
</dbReference>
<dbReference type="SFLD" id="SFLDG01082">
    <property type="entry name" value="B12-binding_domain_containing"/>
    <property type="match status" value="1"/>
</dbReference>
<evidence type="ECO:0000256" key="9">
    <source>
        <dbReference type="ARBA" id="ARBA00023186"/>
    </source>
</evidence>
<name>A0A9Q3W9G8_9GAMM</name>
<accession>A0A9Q3W9G8</accession>
<keyword evidence="10" id="KW-0963">Cytoplasm</keyword>
<dbReference type="GO" id="GO:0051539">
    <property type="term" value="F:4 iron, 4 sulfur cluster binding"/>
    <property type="evidence" value="ECO:0007669"/>
    <property type="project" value="UniProtKB-UniRule"/>
</dbReference>
<dbReference type="InterPro" id="IPR013785">
    <property type="entry name" value="Aldolase_TIM"/>
</dbReference>
<evidence type="ECO:0000256" key="1">
    <source>
        <dbReference type="ARBA" id="ARBA00001966"/>
    </source>
</evidence>
<keyword evidence="6 10" id="KW-0479">Metal-binding</keyword>
<comment type="similarity">
    <text evidence="2">Belongs to the anaerobic coproporphyrinogen-III oxidase family. HemW subfamily.</text>
</comment>
<dbReference type="InterPro" id="IPR004559">
    <property type="entry name" value="HemW-like"/>
</dbReference>
<keyword evidence="5 10" id="KW-0949">S-adenosyl-L-methionine</keyword>
<keyword evidence="4 10" id="KW-0349">Heme</keyword>
<dbReference type="PANTHER" id="PTHR13932:SF5">
    <property type="entry name" value="RADICAL S-ADENOSYL METHIONINE DOMAIN-CONTAINING PROTEIN 1, MITOCHONDRIAL"/>
    <property type="match status" value="1"/>
</dbReference>
<dbReference type="GO" id="GO:0046872">
    <property type="term" value="F:metal ion binding"/>
    <property type="evidence" value="ECO:0007669"/>
    <property type="project" value="UniProtKB-UniRule"/>
</dbReference>
<dbReference type="InterPro" id="IPR058240">
    <property type="entry name" value="rSAM_sf"/>
</dbReference>
<evidence type="ECO:0000256" key="10">
    <source>
        <dbReference type="RuleBase" id="RU364116"/>
    </source>
</evidence>
<dbReference type="RefSeq" id="WP_022997250.1">
    <property type="nucleotide sequence ID" value="NZ_CP012331.1"/>
</dbReference>
<evidence type="ECO:0000313" key="12">
    <source>
        <dbReference type="EMBL" id="MCE7511129.1"/>
    </source>
</evidence>
<organism evidence="12 13">
    <name type="scientific">Alloalcanivorax xenomutans</name>
    <dbReference type="NCBI Taxonomy" id="1094342"/>
    <lineage>
        <taxon>Bacteria</taxon>
        <taxon>Pseudomonadati</taxon>
        <taxon>Pseudomonadota</taxon>
        <taxon>Gammaproteobacteria</taxon>
        <taxon>Oceanospirillales</taxon>
        <taxon>Alcanivoracaceae</taxon>
        <taxon>Alloalcanivorax</taxon>
    </lineage>
</organism>